<dbReference type="RefSeq" id="WP_073031060.1">
    <property type="nucleotide sequence ID" value="NZ_FQXJ01000014.1"/>
</dbReference>
<feature type="domain" description="DUF112" evidence="2">
    <location>
        <begin position="20"/>
        <end position="437"/>
    </location>
</feature>
<evidence type="ECO:0000313" key="4">
    <source>
        <dbReference type="Proteomes" id="UP000183954"/>
    </source>
</evidence>
<dbReference type="STRING" id="1121420.SAMN02746098_03569"/>
<dbReference type="EMBL" id="FQXJ01000014">
    <property type="protein sequence ID" value="SHI26824.1"/>
    <property type="molecule type" value="Genomic_DNA"/>
</dbReference>
<dbReference type="AlphaFoldDB" id="A0A1M5ZRI1"/>
<sequence>MEILHLLLSGFATALQPDNLLMAAIGAFVGTLVGALPGLGPTSAIAILLPLTAVLSPTKAIIMLAGIYYGAMYGGSSSAILLGIPGDAAAVATCLDGHPMAKQGRGGPALGIAAVSSFFAGTMGVVALVFFGPMFADQALKFGPPEYFALMLLALTVVIGLGGASISKALAMGFLGYLLSLIGLGTMTNMPRLAFGYAPLWGGLDVISVVIGLFAISEVLNGIEEKKVAISMGNIGSVFPTRNDLRKSAIPTVRGGLLGFFMGLLPGVSAAITTFLAYDLEKKCSKTPERFGQGAIEGVAAPESANNATSSAGFITLFALGIPASPPLAVLLGGLMIYGLTPGPMLFQQNPDFVWAVIASMFIGNIVCLVLNLPLVGLWAKLTQVPFGILAPIILLISIVGTYTIRNDMLDVLVALIFGILGYFLKKFHWPLVPLIICFILGPMLEKSLLQSFAMAFENPFIFFQRPISLSLIVATGVFLIISIILRRRTNSRIASSGLEEI</sequence>
<feature type="transmembrane region" description="Helical" evidence="1">
    <location>
        <begin position="409"/>
        <end position="425"/>
    </location>
</feature>
<keyword evidence="4" id="KW-1185">Reference proteome</keyword>
<feature type="transmembrane region" description="Helical" evidence="1">
    <location>
        <begin position="314"/>
        <end position="341"/>
    </location>
</feature>
<feature type="transmembrane region" description="Helical" evidence="1">
    <location>
        <begin position="468"/>
        <end position="486"/>
    </location>
</feature>
<dbReference type="Pfam" id="PF01970">
    <property type="entry name" value="TctA"/>
    <property type="match status" value="1"/>
</dbReference>
<feature type="transmembrane region" description="Helical" evidence="1">
    <location>
        <begin position="20"/>
        <end position="39"/>
    </location>
</feature>
<keyword evidence="1" id="KW-0472">Membrane</keyword>
<dbReference type="PANTHER" id="PTHR35342">
    <property type="entry name" value="TRICARBOXYLIC TRANSPORT PROTEIN"/>
    <property type="match status" value="1"/>
</dbReference>
<evidence type="ECO:0000256" key="1">
    <source>
        <dbReference type="SAM" id="Phobius"/>
    </source>
</evidence>
<dbReference type="InterPro" id="IPR002823">
    <property type="entry name" value="DUF112_TM"/>
</dbReference>
<feature type="transmembrane region" description="Helical" evidence="1">
    <location>
        <begin position="385"/>
        <end position="403"/>
    </location>
</feature>
<feature type="transmembrane region" description="Helical" evidence="1">
    <location>
        <begin position="257"/>
        <end position="278"/>
    </location>
</feature>
<gene>
    <name evidence="3" type="ORF">SAMN02746098_03569</name>
</gene>
<evidence type="ECO:0000259" key="2">
    <source>
        <dbReference type="Pfam" id="PF01970"/>
    </source>
</evidence>
<keyword evidence="1" id="KW-1133">Transmembrane helix</keyword>
<keyword evidence="1" id="KW-0812">Transmembrane</keyword>
<feature type="transmembrane region" description="Helical" evidence="1">
    <location>
        <begin position="170"/>
        <end position="187"/>
    </location>
</feature>
<feature type="transmembrane region" description="Helical" evidence="1">
    <location>
        <begin position="147"/>
        <end position="164"/>
    </location>
</feature>
<reference evidence="4" key="1">
    <citation type="submission" date="2016-11" db="EMBL/GenBank/DDBJ databases">
        <authorList>
            <person name="Varghese N."/>
            <person name="Submissions S."/>
        </authorList>
    </citation>
    <scope>NUCLEOTIDE SEQUENCE [LARGE SCALE GENOMIC DNA]</scope>
    <source>
        <strain evidence="4">DSM 15449</strain>
    </source>
</reference>
<accession>A0A1M5ZRI1</accession>
<evidence type="ECO:0000313" key="3">
    <source>
        <dbReference type="EMBL" id="SHI26824.1"/>
    </source>
</evidence>
<name>A0A1M5ZRI1_9FIRM</name>
<dbReference type="PANTHER" id="PTHR35342:SF5">
    <property type="entry name" value="TRICARBOXYLIC TRANSPORT PROTEIN"/>
    <property type="match status" value="1"/>
</dbReference>
<dbReference type="OrthoDB" id="9781349at2"/>
<dbReference type="Proteomes" id="UP000183954">
    <property type="component" value="Unassembled WGS sequence"/>
</dbReference>
<feature type="transmembrane region" description="Helical" evidence="1">
    <location>
        <begin position="194"/>
        <end position="216"/>
    </location>
</feature>
<organism evidence="3 4">
    <name type="scientific">Desulfosporosinus lacus DSM 15449</name>
    <dbReference type="NCBI Taxonomy" id="1121420"/>
    <lineage>
        <taxon>Bacteria</taxon>
        <taxon>Bacillati</taxon>
        <taxon>Bacillota</taxon>
        <taxon>Clostridia</taxon>
        <taxon>Eubacteriales</taxon>
        <taxon>Desulfitobacteriaceae</taxon>
        <taxon>Desulfosporosinus</taxon>
    </lineage>
</organism>
<proteinExistence type="predicted"/>
<protein>
    <submittedName>
        <fullName evidence="3">Putative tricarboxylic transport membrane protein</fullName>
    </submittedName>
</protein>
<feature type="transmembrane region" description="Helical" evidence="1">
    <location>
        <begin position="353"/>
        <end position="373"/>
    </location>
</feature>
<feature type="transmembrane region" description="Helical" evidence="1">
    <location>
        <begin position="109"/>
        <end position="135"/>
    </location>
</feature>